<organism evidence="2 3">
    <name type="scientific">Nitrosospira multiformis</name>
    <dbReference type="NCBI Taxonomy" id="1231"/>
    <lineage>
        <taxon>Bacteria</taxon>
        <taxon>Pseudomonadati</taxon>
        <taxon>Pseudomonadota</taxon>
        <taxon>Betaproteobacteria</taxon>
        <taxon>Nitrosomonadales</taxon>
        <taxon>Nitrosomonadaceae</taxon>
        <taxon>Nitrosospira</taxon>
    </lineage>
</organism>
<accession>A0A1H8KW71</accession>
<proteinExistence type="predicted"/>
<gene>
    <name evidence="2" type="ORF">SAMN05216404_10983</name>
</gene>
<dbReference type="Pfam" id="PF12545">
    <property type="entry name" value="DUF3739"/>
    <property type="match status" value="1"/>
</dbReference>
<evidence type="ECO:0000313" key="3">
    <source>
        <dbReference type="Proteomes" id="UP000183898"/>
    </source>
</evidence>
<reference evidence="2 3" key="1">
    <citation type="submission" date="2016-10" db="EMBL/GenBank/DDBJ databases">
        <authorList>
            <person name="de Groot N.N."/>
        </authorList>
    </citation>
    <scope>NUCLEOTIDE SEQUENCE [LARGE SCALE GENOMIC DNA]</scope>
    <source>
        <strain evidence="2 3">Nl18</strain>
    </source>
</reference>
<name>A0A1H8KW71_9PROT</name>
<sequence length="95" mass="9532">MNAGDAGIRANNLNIAAQVVLGADNIVMAGTSTGTPVADASVVTATTSGATQQGDDVSKATAALSQNLSEAARTSDEMRKLKPTFISTEVIGHGE</sequence>
<evidence type="ECO:0000259" key="1">
    <source>
        <dbReference type="Pfam" id="PF12545"/>
    </source>
</evidence>
<evidence type="ECO:0000313" key="2">
    <source>
        <dbReference type="EMBL" id="SEN97133.1"/>
    </source>
</evidence>
<dbReference type="EMBL" id="FOCT01000009">
    <property type="protein sequence ID" value="SEN97133.1"/>
    <property type="molecule type" value="Genomic_DNA"/>
</dbReference>
<dbReference type="RefSeq" id="WP_074747206.1">
    <property type="nucleotide sequence ID" value="NZ_FOCT01000009.1"/>
</dbReference>
<feature type="domain" description="DUF3739" evidence="1">
    <location>
        <begin position="1"/>
        <end position="37"/>
    </location>
</feature>
<dbReference type="AlphaFoldDB" id="A0A1H8KW71"/>
<dbReference type="Proteomes" id="UP000183898">
    <property type="component" value="Unassembled WGS sequence"/>
</dbReference>
<dbReference type="InterPro" id="IPR021026">
    <property type="entry name" value="Filamn_hemagglutn_DUF3739"/>
</dbReference>
<protein>
    <submittedName>
        <fullName evidence="2">Filamentous haemagglutinin family outer membrane protein</fullName>
    </submittedName>
</protein>